<dbReference type="AlphaFoldDB" id="A0A221W0U2"/>
<protein>
    <submittedName>
        <fullName evidence="1">Alpha/beta hydrolase family protein</fullName>
    </submittedName>
</protein>
<dbReference type="Proteomes" id="UP000204221">
    <property type="component" value="Chromosome"/>
</dbReference>
<dbReference type="GO" id="GO:0016787">
    <property type="term" value="F:hydrolase activity"/>
    <property type="evidence" value="ECO:0007669"/>
    <property type="project" value="UniProtKB-KW"/>
</dbReference>
<dbReference type="RefSeq" id="WP_093940716.1">
    <property type="nucleotide sequence ID" value="NZ_CP022521.1"/>
</dbReference>
<dbReference type="InterPro" id="IPR029058">
    <property type="entry name" value="AB_hydrolase_fold"/>
</dbReference>
<evidence type="ECO:0000313" key="1">
    <source>
        <dbReference type="EMBL" id="ASO19161.1"/>
    </source>
</evidence>
<keyword evidence="2" id="KW-1185">Reference proteome</keyword>
<dbReference type="OrthoDB" id="9804993at2"/>
<reference evidence="1 2" key="1">
    <citation type="submission" date="2017-07" db="EMBL/GenBank/DDBJ databases">
        <title>Complete genome sequence of Actinoalloteichus hoggarensis DSM 45943, type strain of Actinoalloteichus hoggarensis.</title>
        <authorList>
            <person name="Ruckert C."/>
            <person name="Nouioui I."/>
            <person name="Willmese J."/>
            <person name="van Wezel G."/>
            <person name="Klenk H.-P."/>
            <person name="Kalinowski J."/>
            <person name="Zotchev S.B."/>
        </authorList>
    </citation>
    <scope>NUCLEOTIDE SEQUENCE [LARGE SCALE GENOMIC DNA]</scope>
    <source>
        <strain evidence="1 2">DSM 45943</strain>
    </source>
</reference>
<name>A0A221W0U2_9PSEU</name>
<dbReference type="Gene3D" id="3.40.50.1820">
    <property type="entry name" value="alpha/beta hydrolase"/>
    <property type="match status" value="1"/>
</dbReference>
<keyword evidence="1" id="KW-0378">Hydrolase</keyword>
<dbReference type="KEGG" id="ahg:AHOG_07580"/>
<organism evidence="1 2">
    <name type="scientific">Actinoalloteichus hoggarensis</name>
    <dbReference type="NCBI Taxonomy" id="1470176"/>
    <lineage>
        <taxon>Bacteria</taxon>
        <taxon>Bacillati</taxon>
        <taxon>Actinomycetota</taxon>
        <taxon>Actinomycetes</taxon>
        <taxon>Pseudonocardiales</taxon>
        <taxon>Pseudonocardiaceae</taxon>
        <taxon>Actinoalloteichus</taxon>
    </lineage>
</organism>
<dbReference type="EMBL" id="CP022521">
    <property type="protein sequence ID" value="ASO19161.1"/>
    <property type="molecule type" value="Genomic_DNA"/>
</dbReference>
<accession>A0A221W0U2</accession>
<sequence length="201" mass="22363">MANRLVLLLHGWRTPPPDHWQLWLAPRAYERGWEVDFPRLPEADTPTLSRWLPVVQARVARVPRAAELVVLAHCCGALTWMHHAAVLGGRDRRVDRVLLVAPPGRRWRHPDLSGMPYPPLDGWSLRRAAGVTRLVAGVDDPWGGVAETTSLGRALGVEVDVVPEGRHLDPEAGFGPWPQVLDWLIDPAAADLNTARRSTPR</sequence>
<dbReference type="InterPro" id="IPR010662">
    <property type="entry name" value="RBBP9/YdeN"/>
</dbReference>
<gene>
    <name evidence="1" type="ORF">AHOG_07580</name>
</gene>
<dbReference type="SUPFAM" id="SSF53474">
    <property type="entry name" value="alpha/beta-Hydrolases"/>
    <property type="match status" value="1"/>
</dbReference>
<evidence type="ECO:0000313" key="2">
    <source>
        <dbReference type="Proteomes" id="UP000204221"/>
    </source>
</evidence>
<dbReference type="Pfam" id="PF06821">
    <property type="entry name" value="Ser_hydrolase"/>
    <property type="match status" value="1"/>
</dbReference>
<proteinExistence type="predicted"/>